<evidence type="ECO:0000313" key="2">
    <source>
        <dbReference type="EMBL" id="KAJ8970129.1"/>
    </source>
</evidence>
<evidence type="ECO:0000259" key="1">
    <source>
        <dbReference type="Pfam" id="PF13843"/>
    </source>
</evidence>
<dbReference type="Pfam" id="PF13843">
    <property type="entry name" value="DDE_Tnp_1_7"/>
    <property type="match status" value="1"/>
</dbReference>
<gene>
    <name evidence="2" type="ORF">NQ314_001376</name>
</gene>
<dbReference type="EMBL" id="JANEYF010000406">
    <property type="protein sequence ID" value="KAJ8970129.1"/>
    <property type="molecule type" value="Genomic_DNA"/>
</dbReference>
<proteinExistence type="predicted"/>
<dbReference type="Proteomes" id="UP001162156">
    <property type="component" value="Unassembled WGS sequence"/>
</dbReference>
<keyword evidence="3" id="KW-1185">Reference proteome</keyword>
<dbReference type="AlphaFoldDB" id="A0AAV8ZUF8"/>
<dbReference type="PANTHER" id="PTHR46599">
    <property type="entry name" value="PIGGYBAC TRANSPOSABLE ELEMENT-DERIVED PROTEIN 4"/>
    <property type="match status" value="1"/>
</dbReference>
<reference evidence="2" key="1">
    <citation type="journal article" date="2023" name="Insect Mol. Biol.">
        <title>Genome sequencing provides insights into the evolution of gene families encoding plant cell wall-degrading enzymes in longhorned beetles.</title>
        <authorList>
            <person name="Shin N.R."/>
            <person name="Okamura Y."/>
            <person name="Kirsch R."/>
            <person name="Pauchet Y."/>
        </authorList>
    </citation>
    <scope>NUCLEOTIDE SEQUENCE</scope>
    <source>
        <strain evidence="2">RBIC_L_NR</strain>
    </source>
</reference>
<comment type="caution">
    <text evidence="2">The sequence shown here is derived from an EMBL/GenBank/DDBJ whole genome shotgun (WGS) entry which is preliminary data.</text>
</comment>
<name>A0AAV8ZUF8_9CUCU</name>
<evidence type="ECO:0000313" key="3">
    <source>
        <dbReference type="Proteomes" id="UP001162156"/>
    </source>
</evidence>
<sequence>MRCKPEIITFYNRTKGGVDVVDELISQYTVSRTSCRWPLTVFYCLLNISGINSHIIYSANTEVKLERRFFLKILALELMHMHKQGYLSQTYQRI</sequence>
<dbReference type="InterPro" id="IPR029526">
    <property type="entry name" value="PGBD"/>
</dbReference>
<organism evidence="2 3">
    <name type="scientific">Rhamnusium bicolor</name>
    <dbReference type="NCBI Taxonomy" id="1586634"/>
    <lineage>
        <taxon>Eukaryota</taxon>
        <taxon>Metazoa</taxon>
        <taxon>Ecdysozoa</taxon>
        <taxon>Arthropoda</taxon>
        <taxon>Hexapoda</taxon>
        <taxon>Insecta</taxon>
        <taxon>Pterygota</taxon>
        <taxon>Neoptera</taxon>
        <taxon>Endopterygota</taxon>
        <taxon>Coleoptera</taxon>
        <taxon>Polyphaga</taxon>
        <taxon>Cucujiformia</taxon>
        <taxon>Chrysomeloidea</taxon>
        <taxon>Cerambycidae</taxon>
        <taxon>Lepturinae</taxon>
        <taxon>Rhagiini</taxon>
        <taxon>Rhamnusium</taxon>
    </lineage>
</organism>
<accession>A0AAV8ZUF8</accession>
<dbReference type="PANTHER" id="PTHR46599:SF6">
    <property type="entry name" value="DUAL SPECIFICITY PHOSPHATASE 26"/>
    <property type="match status" value="1"/>
</dbReference>
<protein>
    <recommendedName>
        <fullName evidence="1">PiggyBac transposable element-derived protein domain-containing protein</fullName>
    </recommendedName>
</protein>
<feature type="domain" description="PiggyBac transposable element-derived protein" evidence="1">
    <location>
        <begin position="4"/>
        <end position="54"/>
    </location>
</feature>